<evidence type="ECO:0000256" key="2">
    <source>
        <dbReference type="ARBA" id="ARBA00022475"/>
    </source>
</evidence>
<dbReference type="OrthoDB" id="9805101at2"/>
<evidence type="ECO:0000256" key="6">
    <source>
        <dbReference type="HAMAP-Rule" id="MF_01871"/>
    </source>
</evidence>
<keyword evidence="2 6" id="KW-1003">Cell membrane</keyword>
<accession>A0A840X5E1</accession>
<feature type="binding site" evidence="6">
    <location>
        <position position="314"/>
    </location>
    <ligand>
        <name>Zn(2+)</name>
        <dbReference type="ChEBI" id="CHEBI:29105"/>
    </ligand>
</feature>
<comment type="caution">
    <text evidence="7">The sequence shown here is derived from an EMBL/GenBank/DDBJ whole genome shotgun (WGS) entry which is preliminary data.</text>
</comment>
<evidence type="ECO:0000256" key="4">
    <source>
        <dbReference type="ARBA" id="ARBA00022833"/>
    </source>
</evidence>
<keyword evidence="5 6" id="KW-0472">Membrane</keyword>
<dbReference type="Proteomes" id="UP000552883">
    <property type="component" value="Unassembled WGS sequence"/>
</dbReference>
<feature type="binding site" evidence="6">
    <location>
        <position position="316"/>
    </location>
    <ligand>
        <name>Zn(2+)</name>
        <dbReference type="ChEBI" id="CHEBI:29105"/>
    </ligand>
</feature>
<name>A0A840X5E1_9MICO</name>
<dbReference type="GO" id="GO:0005886">
    <property type="term" value="C:plasma membrane"/>
    <property type="evidence" value="ECO:0007669"/>
    <property type="project" value="UniProtKB-SubCell"/>
</dbReference>
<keyword evidence="3 6" id="KW-0479">Metal-binding</keyword>
<evidence type="ECO:0000256" key="5">
    <source>
        <dbReference type="ARBA" id="ARBA00023136"/>
    </source>
</evidence>
<comment type="cofactor">
    <cofactor evidence="6">
        <name>Zn(2+)</name>
        <dbReference type="ChEBI" id="CHEBI:29105"/>
    </cofactor>
</comment>
<proteinExistence type="inferred from homology"/>
<evidence type="ECO:0000313" key="7">
    <source>
        <dbReference type="EMBL" id="MBB5617441.1"/>
    </source>
</evidence>
<evidence type="ECO:0000256" key="3">
    <source>
        <dbReference type="ARBA" id="ARBA00022723"/>
    </source>
</evidence>
<feature type="binding site" evidence="6">
    <location>
        <position position="500"/>
    </location>
    <ligand>
        <name>Zn(2+)</name>
        <dbReference type="ChEBI" id="CHEBI:29105"/>
    </ligand>
</feature>
<comment type="subcellular location">
    <subcellularLocation>
        <location evidence="6">Cell membrane</location>
        <topology evidence="6">Peripheral membrane protein</topology>
    </subcellularLocation>
</comment>
<reference evidence="7 8" key="1">
    <citation type="submission" date="2020-08" db="EMBL/GenBank/DDBJ databases">
        <title>Sequencing the genomes of 1000 actinobacteria strains.</title>
        <authorList>
            <person name="Klenk H.-P."/>
        </authorList>
    </citation>
    <scope>NUCLEOTIDE SEQUENCE [LARGE SCALE GENOMIC DNA]</scope>
    <source>
        <strain evidence="7 8">DSM 23889</strain>
    </source>
</reference>
<protein>
    <recommendedName>
        <fullName evidence="6">Probable inorganic carbon transporter subunit DabA</fullName>
    </recommendedName>
</protein>
<dbReference type="InterPro" id="IPR018752">
    <property type="entry name" value="DabA"/>
</dbReference>
<keyword evidence="4 6" id="KW-0862">Zinc</keyword>
<dbReference type="Pfam" id="PF10070">
    <property type="entry name" value="DabA"/>
    <property type="match status" value="1"/>
</dbReference>
<keyword evidence="8" id="KW-1185">Reference proteome</keyword>
<comment type="similarity">
    <text evidence="6">Belongs to the inorganic carbon transporter (TC 9.A.2) DabA family.</text>
</comment>
<comment type="function">
    <text evidence="6">Part of an energy-coupled inorganic carbon pump.</text>
</comment>
<evidence type="ECO:0000256" key="1">
    <source>
        <dbReference type="ARBA" id="ARBA00022448"/>
    </source>
</evidence>
<gene>
    <name evidence="6" type="primary">dabA</name>
    <name evidence="7" type="ORF">BJ959_000937</name>
</gene>
<dbReference type="GO" id="GO:0008270">
    <property type="term" value="F:zinc ion binding"/>
    <property type="evidence" value="ECO:0007669"/>
    <property type="project" value="UniProtKB-UniRule"/>
</dbReference>
<feature type="binding site" evidence="6">
    <location>
        <position position="485"/>
    </location>
    <ligand>
        <name>Zn(2+)</name>
        <dbReference type="ChEBI" id="CHEBI:29105"/>
    </ligand>
</feature>
<dbReference type="PANTHER" id="PTHR38344">
    <property type="entry name" value="UPF0753 PROTEIN AQ_863"/>
    <property type="match status" value="1"/>
</dbReference>
<dbReference type="AlphaFoldDB" id="A0A840X5E1"/>
<keyword evidence="1 6" id="KW-0813">Transport</keyword>
<dbReference type="PANTHER" id="PTHR38344:SF1">
    <property type="entry name" value="INORGANIC CARBON TRANSPORTER SUBUNIT DABA-RELATED"/>
    <property type="match status" value="1"/>
</dbReference>
<sequence length="809" mass="84806">MTATPAAQRSDTARALRVRARADLAANVVAPYYGLDAAIAVNPVLPALGDGFAAAVSSAAPALGGRGVLPEHEFRAHLAAGRIGAAELAASIRRHRPGTPGDDAALVARFLAEAPAGPATARADAADAAADAPLDPIDELVAGWCRAALAPEAAAWPVPVDRLGFYGAWRAIARRDPALPRAARARIAELPEKPDLALARALDLLGIADDEQLPALRAHLAALPGWAAFIRWRSMTSGDVEVLDLLAVRLGLVWALDAAPVPAPRPAGPTGGALERALIWQEAFEAAPHAAVLAQLTPGAAPTHPAAVAHLVFCIDPRSEGLRRHLESQGAYTTAGFAGFFGIAAAVEPLAAAEAAPACPVLLTPRYQVAERPEPGAWRAAARLIDQLATRRALRSAVKAPDAVAGAPLGWAEVTGWMLGPSAIARSVLAGRGLPVARPDEAAAPTLFDLDSALTLDDQVDTAEVILRTMGLVENFAPVVVLVGHGTTTTNNAFRTALDCGACGGHRGAPNARIAAALLSAPAVRAGLAERGIRIPDETIVVAGEHDTATDTLTVFDLENLRVDRRLAVEQLVRDAAAAGRRLAAERAAELPGAPRAPRPERAAAVVARRAGDWAQVYPEWGLARNAALIIGPRTLSQSADLGRRVFLHSYEAAHDTEGIALETILTAPLVVAHWINAQYYFSAVDPEVFGAGTKTVHNLVGGAGVVSGPTGDLRLGLPWQSIGTRAGLHHEPVRLLVVVDAPRERIDRIIASAEIVADLVHGDWVTMVRPGDAPQTWERRTREGWQPYALPSTETTTDITRMTEEDAA</sequence>
<dbReference type="HAMAP" id="MF_01871">
    <property type="entry name" value="DabA"/>
    <property type="match status" value="1"/>
</dbReference>
<comment type="subunit">
    <text evidence="6">Forms a complex with DabB.</text>
</comment>
<dbReference type="RefSeq" id="WP_153983131.1">
    <property type="nucleotide sequence ID" value="NZ_JACHBS010000001.1"/>
</dbReference>
<evidence type="ECO:0000313" key="8">
    <source>
        <dbReference type="Proteomes" id="UP000552883"/>
    </source>
</evidence>
<dbReference type="EMBL" id="JACHBS010000001">
    <property type="protein sequence ID" value="MBB5617441.1"/>
    <property type="molecule type" value="Genomic_DNA"/>
</dbReference>
<organism evidence="7 8">
    <name type="scientific">Microcella frigidaquae</name>
    <dbReference type="NCBI Taxonomy" id="424758"/>
    <lineage>
        <taxon>Bacteria</taxon>
        <taxon>Bacillati</taxon>
        <taxon>Actinomycetota</taxon>
        <taxon>Actinomycetes</taxon>
        <taxon>Micrococcales</taxon>
        <taxon>Microbacteriaceae</taxon>
        <taxon>Microcella</taxon>
    </lineage>
</organism>